<dbReference type="Pfam" id="PF08007">
    <property type="entry name" value="JmjC_2"/>
    <property type="match status" value="1"/>
</dbReference>
<dbReference type="Gene3D" id="2.60.120.650">
    <property type="entry name" value="Cupin"/>
    <property type="match status" value="1"/>
</dbReference>
<dbReference type="InterPro" id="IPR003347">
    <property type="entry name" value="JmjC_dom"/>
</dbReference>
<keyword evidence="6" id="KW-1185">Reference proteome</keyword>
<dbReference type="SUPFAM" id="SSF51197">
    <property type="entry name" value="Clavaminate synthase-like"/>
    <property type="match status" value="1"/>
</dbReference>
<dbReference type="PANTHER" id="PTHR13096">
    <property type="entry name" value="MINA53 MYC INDUCED NUCLEAR ANTIGEN"/>
    <property type="match status" value="1"/>
</dbReference>
<evidence type="ECO:0000259" key="4">
    <source>
        <dbReference type="PROSITE" id="PS51184"/>
    </source>
</evidence>
<evidence type="ECO:0000313" key="5">
    <source>
        <dbReference type="EMBL" id="WAZ20137.1"/>
    </source>
</evidence>
<evidence type="ECO:0000313" key="6">
    <source>
        <dbReference type="Proteomes" id="UP001164439"/>
    </source>
</evidence>
<organism evidence="5 6">
    <name type="scientific">Streptomyces cinnabarinus</name>
    <dbReference type="NCBI Taxonomy" id="67287"/>
    <lineage>
        <taxon>Bacteria</taxon>
        <taxon>Bacillati</taxon>
        <taxon>Actinomycetota</taxon>
        <taxon>Actinomycetes</taxon>
        <taxon>Kitasatosporales</taxon>
        <taxon>Streptomycetaceae</taxon>
        <taxon>Streptomyces</taxon>
    </lineage>
</organism>
<feature type="domain" description="JmjC" evidence="4">
    <location>
        <begin position="88"/>
        <end position="242"/>
    </location>
</feature>
<name>A0ABY7KAI7_9ACTN</name>
<dbReference type="RefSeq" id="WP_269657825.1">
    <property type="nucleotide sequence ID" value="NZ_CP114413.1"/>
</dbReference>
<dbReference type="Proteomes" id="UP001164439">
    <property type="component" value="Chromosome"/>
</dbReference>
<keyword evidence="3" id="KW-0408">Iron</keyword>
<sequence length="298" mass="33905">MSLELLLPPEGVADLVTTWPDAPRVYERGRTEVDQVMSLDYVADLIDTGCAPPDEIAVVKAGPSNRSAFLTNGRTDPIKLRRLVSQGHTVRFGNLQRWLPFFHRLSQGIQWETGYSNYMSAFLTPGGEQGLLHHWDQQMGVIVQIAGAKTWQLWKPVISDPMREWGESFRVWRDDFIPRWEETGPDLTIELTAGQTLLMPRGWVHNPHALGHAEPSLHLTFAIRERTPLWVAERLIAQAIEQPEFRRVILPADLEEPILVGRLAETRQTLMEFLGQLDMDALARLVRRAAVTDLEYTT</sequence>
<evidence type="ECO:0000256" key="2">
    <source>
        <dbReference type="ARBA" id="ARBA00022723"/>
    </source>
</evidence>
<dbReference type="EMBL" id="CP114413">
    <property type="protein sequence ID" value="WAZ20137.1"/>
    <property type="molecule type" value="Genomic_DNA"/>
</dbReference>
<evidence type="ECO:0000256" key="1">
    <source>
        <dbReference type="ARBA" id="ARBA00001954"/>
    </source>
</evidence>
<reference evidence="5" key="1">
    <citation type="submission" date="2022-12" db="EMBL/GenBank/DDBJ databases">
        <authorList>
            <person name="Ruckert C."/>
            <person name="Busche T."/>
            <person name="Kalinowski J."/>
            <person name="Wittmann C."/>
        </authorList>
    </citation>
    <scope>NUCLEOTIDE SEQUENCE</scope>
    <source>
        <strain evidence="5">DSM 40467</strain>
    </source>
</reference>
<dbReference type="InterPro" id="IPR039994">
    <property type="entry name" value="NO66-like"/>
</dbReference>
<comment type="cofactor">
    <cofactor evidence="1">
        <name>Fe(2+)</name>
        <dbReference type="ChEBI" id="CHEBI:29033"/>
    </cofactor>
</comment>
<evidence type="ECO:0000256" key="3">
    <source>
        <dbReference type="ARBA" id="ARBA00023004"/>
    </source>
</evidence>
<protein>
    <submittedName>
        <fullName evidence="5">Cupin domain-containing protein</fullName>
    </submittedName>
</protein>
<proteinExistence type="predicted"/>
<dbReference type="PANTHER" id="PTHR13096:SF8">
    <property type="entry name" value="RIBOSOMAL OXYGENASE 1"/>
    <property type="match status" value="1"/>
</dbReference>
<dbReference type="PROSITE" id="PS51184">
    <property type="entry name" value="JMJC"/>
    <property type="match status" value="1"/>
</dbReference>
<keyword evidence="2" id="KW-0479">Metal-binding</keyword>
<gene>
    <name evidence="5" type="ORF">STRCI_001236</name>
</gene>
<accession>A0ABY7KAI7</accession>